<dbReference type="EMBL" id="CP136521">
    <property type="protein sequence ID" value="WOD43172.1"/>
    <property type="molecule type" value="Genomic_DNA"/>
</dbReference>
<keyword evidence="5" id="KW-0540">Nuclease</keyword>
<dbReference type="AlphaFoldDB" id="A0AA97HPZ7"/>
<dbReference type="GO" id="GO:0016787">
    <property type="term" value="F:hydrolase activity"/>
    <property type="evidence" value="ECO:0007669"/>
    <property type="project" value="UniProtKB-KW"/>
</dbReference>
<evidence type="ECO:0000313" key="5">
    <source>
        <dbReference type="EMBL" id="WOD43172.1"/>
    </source>
</evidence>
<dbReference type="PANTHER" id="PTHR43140:SF1">
    <property type="entry name" value="TYPE I RESTRICTION ENZYME ECOKI SPECIFICITY SUBUNIT"/>
    <property type="match status" value="1"/>
</dbReference>
<dbReference type="PANTHER" id="PTHR43140">
    <property type="entry name" value="TYPE-1 RESTRICTION ENZYME ECOKI SPECIFICITY PROTEIN"/>
    <property type="match status" value="1"/>
</dbReference>
<dbReference type="InterPro" id="IPR051212">
    <property type="entry name" value="Type-I_RE_S_subunit"/>
</dbReference>
<reference evidence="6" key="1">
    <citation type="submission" date="2024-06" db="EMBL/GenBank/DDBJ databases">
        <title>Hwangdonia haimaensis gen. nov., sp. nov., a member of the family Flavobacteriaceae isolated from the haima cold seep.</title>
        <authorList>
            <person name="Li J."/>
        </authorList>
    </citation>
    <scope>NUCLEOTIDE SEQUENCE [LARGE SCALE GENOMIC DNA]</scope>
    <source>
        <strain evidence="6">SCSIO 19198</strain>
    </source>
</reference>
<protein>
    <submittedName>
        <fullName evidence="5">Restriction endonuclease subunit S</fullName>
        <ecNumber evidence="5">3.1.21.-</ecNumber>
    </submittedName>
</protein>
<evidence type="ECO:0000256" key="2">
    <source>
        <dbReference type="ARBA" id="ARBA00022747"/>
    </source>
</evidence>
<dbReference type="InterPro" id="IPR000055">
    <property type="entry name" value="Restrct_endonuc_typeI_TRD"/>
</dbReference>
<keyword evidence="3" id="KW-0238">DNA-binding</keyword>
<evidence type="ECO:0000313" key="6">
    <source>
        <dbReference type="Proteomes" id="UP001302486"/>
    </source>
</evidence>
<dbReference type="GO" id="GO:0004519">
    <property type="term" value="F:endonuclease activity"/>
    <property type="evidence" value="ECO:0007669"/>
    <property type="project" value="UniProtKB-KW"/>
</dbReference>
<organism evidence="5 6">
    <name type="scientific">Hwangdonia lutea</name>
    <dbReference type="NCBI Taxonomy" id="3075823"/>
    <lineage>
        <taxon>Bacteria</taxon>
        <taxon>Pseudomonadati</taxon>
        <taxon>Bacteroidota</taxon>
        <taxon>Flavobacteriia</taxon>
        <taxon>Flavobacteriales</taxon>
        <taxon>Flavobacteriaceae</taxon>
        <taxon>Hwangdonia</taxon>
    </lineage>
</organism>
<feature type="domain" description="Type I restriction modification DNA specificity" evidence="4">
    <location>
        <begin position="380"/>
        <end position="556"/>
    </location>
</feature>
<evidence type="ECO:0000256" key="3">
    <source>
        <dbReference type="ARBA" id="ARBA00023125"/>
    </source>
</evidence>
<keyword evidence="2" id="KW-0680">Restriction system</keyword>
<comment type="similarity">
    <text evidence="1">Belongs to the type-I restriction system S methylase family.</text>
</comment>
<dbReference type="EC" id="3.1.21.-" evidence="5"/>
<gene>
    <name evidence="5" type="ORF">RNZ46_14365</name>
</gene>
<name>A0AA97HPZ7_9FLAO</name>
<dbReference type="GO" id="GO:0003677">
    <property type="term" value="F:DNA binding"/>
    <property type="evidence" value="ECO:0007669"/>
    <property type="project" value="UniProtKB-KW"/>
</dbReference>
<dbReference type="REBASE" id="766178">
    <property type="entry name" value="S.Hsp19198ORF14360P"/>
</dbReference>
<keyword evidence="5" id="KW-0255">Endonuclease</keyword>
<dbReference type="SUPFAM" id="SSF116734">
    <property type="entry name" value="DNA methylase specificity domain"/>
    <property type="match status" value="2"/>
</dbReference>
<dbReference type="Proteomes" id="UP001302486">
    <property type="component" value="Chromosome"/>
</dbReference>
<dbReference type="Pfam" id="PF01420">
    <property type="entry name" value="Methylase_S"/>
    <property type="match status" value="2"/>
</dbReference>
<dbReference type="InterPro" id="IPR044946">
    <property type="entry name" value="Restrct_endonuc_typeI_TRD_sf"/>
</dbReference>
<dbReference type="Gene3D" id="3.90.220.20">
    <property type="entry name" value="DNA methylase specificity domains"/>
    <property type="match status" value="2"/>
</dbReference>
<proteinExistence type="inferred from homology"/>
<keyword evidence="6" id="KW-1185">Reference proteome</keyword>
<sequence>MQLLQHFKELSLRPKNAEELKGLILKLAIQGKLTSNWRIKNSNIKSASELLDELISEKKILIKDKKIKKEKPLSKVKKEELIVNLPDSWETVRLGEIGDWGAGSTPLRSNSSFYGGEINWFKSGELNNTIMDYESKEKITELALEKTSVRLNNPGDVLIAMYGATIGKTGILQVVGTTNQAVCACTPFSCITSLFLHLLLKGLKDTFINQGEGGAQPNISKVKIRTQVFGLPPLEEQKEIVNVVETLFKEVEQLEQLTVKRIGLKEDFVTSALHQLTTNNAKQEWTYLQEHFKSFFNETTNIKKLRETVLQLAVQGKLTADWRSCHPEFAEGSHHASQLLKRIQEEKAQLIKDKKIKKEKVLPPITKDEIPYELPPAGGWVWCRMGSVTDIQRGSSPRPKGDPLYFSDKKTKNHWISIKDISKYSKNNILLDTEEYLTELGTKFSRYVKKNELIVAVSGSTTGKCCLTGIDGYFYDGLAMVRIIGNSIDHQFHLMYYLQLYNHMNDAKFGAAFPNINTKFLSEMLFPFPPLEEQKAIVDKVNALMGLCDALEQEVQQSQKHSEMLMQSVLREVFEIKEELCV</sequence>
<evidence type="ECO:0000256" key="1">
    <source>
        <dbReference type="ARBA" id="ARBA00010923"/>
    </source>
</evidence>
<dbReference type="RefSeq" id="WP_316982860.1">
    <property type="nucleotide sequence ID" value="NZ_CP136521.1"/>
</dbReference>
<evidence type="ECO:0000259" key="4">
    <source>
        <dbReference type="Pfam" id="PF01420"/>
    </source>
</evidence>
<dbReference type="GO" id="GO:0009307">
    <property type="term" value="P:DNA restriction-modification system"/>
    <property type="evidence" value="ECO:0007669"/>
    <property type="project" value="UniProtKB-KW"/>
</dbReference>
<dbReference type="KEGG" id="hws:RNZ46_14365"/>
<dbReference type="CDD" id="cd17515">
    <property type="entry name" value="RMtype1_S_MjaORF132P_Sau1132ORF3780P-TRD1-CR1_like"/>
    <property type="match status" value="1"/>
</dbReference>
<keyword evidence="5" id="KW-0378">Hydrolase</keyword>
<feature type="domain" description="Type I restriction modification DNA specificity" evidence="4">
    <location>
        <begin position="86"/>
        <end position="253"/>
    </location>
</feature>
<accession>A0AA97HPZ7</accession>